<dbReference type="RefSeq" id="WP_114412570.1">
    <property type="nucleotide sequence ID" value="NZ_QPJQ01000023.1"/>
</dbReference>
<reference evidence="3 4" key="1">
    <citation type="submission" date="2018-07" db="EMBL/GenBank/DDBJ databases">
        <title>Genomic Encyclopedia of Type Strains, Phase III (KMG-III): the genomes of soil and plant-associated and newly described type strains.</title>
        <authorList>
            <person name="Whitman W."/>
        </authorList>
    </citation>
    <scope>NUCLEOTIDE SEQUENCE [LARGE SCALE GENOMIC DNA]</scope>
    <source>
        <strain evidence="3 4">CECT 7731</strain>
    </source>
</reference>
<feature type="transmembrane region" description="Helical" evidence="1">
    <location>
        <begin position="89"/>
        <end position="108"/>
    </location>
</feature>
<dbReference type="OrthoDB" id="9790865at2"/>
<dbReference type="CDD" id="cd04301">
    <property type="entry name" value="NAT_SF"/>
    <property type="match status" value="1"/>
</dbReference>
<name>A0A368ZTQ2_9GAMM</name>
<comment type="caution">
    <text evidence="3">The sequence shown here is derived from an EMBL/GenBank/DDBJ whole genome shotgun (WGS) entry which is preliminary data.</text>
</comment>
<evidence type="ECO:0000256" key="1">
    <source>
        <dbReference type="SAM" id="Phobius"/>
    </source>
</evidence>
<dbReference type="Pfam" id="PF00583">
    <property type="entry name" value="Acetyltransf_1"/>
    <property type="match status" value="1"/>
</dbReference>
<dbReference type="GO" id="GO:0016747">
    <property type="term" value="F:acyltransferase activity, transferring groups other than amino-acyl groups"/>
    <property type="evidence" value="ECO:0007669"/>
    <property type="project" value="InterPro"/>
</dbReference>
<feature type="domain" description="N-acetyltransferase" evidence="2">
    <location>
        <begin position="46"/>
        <end position="170"/>
    </location>
</feature>
<keyword evidence="1" id="KW-0472">Membrane</keyword>
<keyword evidence="1" id="KW-1133">Transmembrane helix</keyword>
<keyword evidence="3" id="KW-0808">Transferase</keyword>
<organism evidence="3 4">
    <name type="scientific">Marinomonas foliarum</name>
    <dbReference type="NCBI Taxonomy" id="491950"/>
    <lineage>
        <taxon>Bacteria</taxon>
        <taxon>Pseudomonadati</taxon>
        <taxon>Pseudomonadota</taxon>
        <taxon>Gammaproteobacteria</taxon>
        <taxon>Oceanospirillales</taxon>
        <taxon>Oceanospirillaceae</taxon>
        <taxon>Marinomonas</taxon>
    </lineage>
</organism>
<dbReference type="Gene3D" id="3.40.630.30">
    <property type="match status" value="1"/>
</dbReference>
<dbReference type="Proteomes" id="UP000253506">
    <property type="component" value="Unassembled WGS sequence"/>
</dbReference>
<dbReference type="InterPro" id="IPR016181">
    <property type="entry name" value="Acyl_CoA_acyltransferase"/>
</dbReference>
<protein>
    <submittedName>
        <fullName evidence="3">Acetyltransferase (GNAT) family protein</fullName>
    </submittedName>
</protein>
<evidence type="ECO:0000259" key="2">
    <source>
        <dbReference type="Pfam" id="PF00583"/>
    </source>
</evidence>
<dbReference type="InterPro" id="IPR000182">
    <property type="entry name" value="GNAT_dom"/>
</dbReference>
<dbReference type="AlphaFoldDB" id="A0A368ZTQ2"/>
<evidence type="ECO:0000313" key="4">
    <source>
        <dbReference type="Proteomes" id="UP000253506"/>
    </source>
</evidence>
<accession>A0A368ZTQ2</accession>
<sequence length="200" mass="23057">MYYLEQATEKHLDEIVDIYMNDLNVAILTYFGRGFIYKMCLDLIERKCATVACLDSGKVIGFIFSVSDNTHLYKYLNFDSLFSLFKKVIFSYSALKTFILSFFLIFLGRDKVKSNIGRALELAHFAVLGEYKGKGIGTDLLNDFEYKAMIEGFNCVFTSSHNKSLVDFYVRTRSAKFLYQTNVGGYTSYGVIWELKNKLY</sequence>
<dbReference type="SUPFAM" id="SSF55729">
    <property type="entry name" value="Acyl-CoA N-acyltransferases (Nat)"/>
    <property type="match status" value="1"/>
</dbReference>
<gene>
    <name evidence="3" type="ORF">DFP77_12321</name>
</gene>
<evidence type="ECO:0000313" key="3">
    <source>
        <dbReference type="EMBL" id="RCX00372.1"/>
    </source>
</evidence>
<proteinExistence type="predicted"/>
<dbReference type="EMBL" id="QPJQ01000023">
    <property type="protein sequence ID" value="RCX00372.1"/>
    <property type="molecule type" value="Genomic_DNA"/>
</dbReference>
<keyword evidence="1" id="KW-0812">Transmembrane</keyword>